<evidence type="ECO:0000313" key="3">
    <source>
        <dbReference type="EMBL" id="EDO62672.1"/>
    </source>
</evidence>
<dbReference type="InterPro" id="IPR036812">
    <property type="entry name" value="NAD(P)_OxRdtase_dom_sf"/>
</dbReference>
<keyword evidence="1" id="KW-0560">Oxidoreductase</keyword>
<dbReference type="SUPFAM" id="SSF51430">
    <property type="entry name" value="NAD(P)-linked oxidoreductase"/>
    <property type="match status" value="1"/>
</dbReference>
<evidence type="ECO:0000313" key="4">
    <source>
        <dbReference type="EMBL" id="PEQ24286.1"/>
    </source>
</evidence>
<dbReference type="Proteomes" id="UP000003490">
    <property type="component" value="Unassembled WGS sequence"/>
</dbReference>
<dbReference type="GO" id="GO:0016491">
    <property type="term" value="F:oxidoreductase activity"/>
    <property type="evidence" value="ECO:0007669"/>
    <property type="project" value="UniProtKB-KW"/>
</dbReference>
<dbReference type="OrthoDB" id="9804790at2"/>
<dbReference type="Gene3D" id="3.20.20.100">
    <property type="entry name" value="NADP-dependent oxidoreductase domain"/>
    <property type="match status" value="1"/>
</dbReference>
<keyword evidence="6" id="KW-1185">Reference proteome</keyword>
<protein>
    <submittedName>
        <fullName evidence="3">Oxidoreductase, aldo/keto reductase family protein</fullName>
    </submittedName>
</protein>
<dbReference type="EMBL" id="NOXF01000006">
    <property type="protein sequence ID" value="PEQ24286.1"/>
    <property type="molecule type" value="Genomic_DNA"/>
</dbReference>
<dbReference type="AlphaFoldDB" id="A7VPL0"/>
<comment type="caution">
    <text evidence="3">The sequence shown here is derived from an EMBL/GenBank/DDBJ whole genome shotgun (WGS) entry which is preliminary data.</text>
</comment>
<dbReference type="eggNOG" id="COG0667">
    <property type="taxonomic scope" value="Bacteria"/>
</dbReference>
<evidence type="ECO:0000313" key="5">
    <source>
        <dbReference type="Proteomes" id="UP000003490"/>
    </source>
</evidence>
<dbReference type="InterPro" id="IPR023210">
    <property type="entry name" value="NADP_OxRdtase_dom"/>
</dbReference>
<reference evidence="3 5" key="2">
    <citation type="submission" date="2007-08" db="EMBL/GenBank/DDBJ databases">
        <authorList>
            <person name="Fulton L."/>
            <person name="Clifton S."/>
            <person name="Fulton B."/>
            <person name="Xu J."/>
            <person name="Minx P."/>
            <person name="Pepin K.H."/>
            <person name="Johnson M."/>
            <person name="Thiruvilangam P."/>
            <person name="Bhonagiri V."/>
            <person name="Nash W.E."/>
            <person name="Wang C."/>
            <person name="Mardis E.R."/>
            <person name="Wilson R.K."/>
        </authorList>
    </citation>
    <scope>NUCLEOTIDE SEQUENCE [LARGE SCALE GENOMIC DNA]</scope>
    <source>
        <strain evidence="3 5">DSM 753</strain>
    </source>
</reference>
<dbReference type="Proteomes" id="UP000220611">
    <property type="component" value="Unassembled WGS sequence"/>
</dbReference>
<name>A7VPL0_9FIRM</name>
<gene>
    <name evidence="4" type="ORF">CH238_08810</name>
    <name evidence="3" type="ORF">CLOLEP_00486</name>
</gene>
<organism evidence="3 5">
    <name type="scientific">[Clostridium] leptum DSM 753</name>
    <dbReference type="NCBI Taxonomy" id="428125"/>
    <lineage>
        <taxon>Bacteria</taxon>
        <taxon>Bacillati</taxon>
        <taxon>Bacillota</taxon>
        <taxon>Clostridia</taxon>
        <taxon>Eubacteriales</taxon>
        <taxon>Oscillospiraceae</taxon>
        <taxon>Oscillospiraceae incertae sedis</taxon>
    </lineage>
</organism>
<dbReference type="PANTHER" id="PTHR43364">
    <property type="entry name" value="NADH-SPECIFIC METHYLGLYOXAL REDUCTASE-RELATED"/>
    <property type="match status" value="1"/>
</dbReference>
<sequence length="326" mass="35608">MKFMEVSSAGGTIRMSKIVKGADYFGTTISEDTAFALLDRYFELGGNTIDTARIYGQADPADPDGPTYSEGIVGRWLASRGMRKDVVLVTKGCHPDRSCVTKSRICKQVLDQELETSFSELKVDSVDIYFLHRDNPDMPVGEIMDMLDEHVRAGKIRALGASNWTVQRIDQANQWALAHGKTPFTVSQIQWGLAATTPAAWGDPTLVAMNDSEYAGYVKNKIPVMAFASQGGGYYSKKLMGLPLKDKILRRYESSKNQARLPIVKRIAEENSCTPAAVCMAFLTSNPLQSAAIVGCSTVAQLEDSMSLCDLTLTESQLEALQNPAG</sequence>
<evidence type="ECO:0000259" key="2">
    <source>
        <dbReference type="Pfam" id="PF00248"/>
    </source>
</evidence>
<dbReference type="InterPro" id="IPR050523">
    <property type="entry name" value="AKR_Detox_Biosynth"/>
</dbReference>
<dbReference type="CDD" id="cd19082">
    <property type="entry name" value="AKR_AKR10A1_2"/>
    <property type="match status" value="1"/>
</dbReference>
<evidence type="ECO:0000313" key="6">
    <source>
        <dbReference type="Proteomes" id="UP000220611"/>
    </source>
</evidence>
<evidence type="ECO:0000256" key="1">
    <source>
        <dbReference type="ARBA" id="ARBA00023002"/>
    </source>
</evidence>
<dbReference type="PANTHER" id="PTHR43364:SF4">
    <property type="entry name" value="NAD(P)-LINKED OXIDOREDUCTASE SUPERFAMILY PROTEIN"/>
    <property type="match status" value="1"/>
</dbReference>
<dbReference type="HOGENOM" id="CLU_023205_2_0_9"/>
<feature type="domain" description="NADP-dependent oxidoreductase" evidence="2">
    <location>
        <begin position="17"/>
        <end position="322"/>
    </location>
</feature>
<dbReference type="Pfam" id="PF00248">
    <property type="entry name" value="Aldo_ket_red"/>
    <property type="match status" value="1"/>
</dbReference>
<reference evidence="3 5" key="1">
    <citation type="submission" date="2007-08" db="EMBL/GenBank/DDBJ databases">
        <title>Draft genome sequence of Clostridium leptum (DSM 753).</title>
        <authorList>
            <person name="Sudarsanam P."/>
            <person name="Ley R."/>
            <person name="Guruge J."/>
            <person name="Turnbaugh P.J."/>
            <person name="Mahowald M."/>
            <person name="Liep D."/>
            <person name="Gordon J."/>
        </authorList>
    </citation>
    <scope>NUCLEOTIDE SEQUENCE [LARGE SCALE GENOMIC DNA]</scope>
    <source>
        <strain evidence="3 5">DSM 753</strain>
    </source>
</reference>
<reference evidence="4 6" key="3">
    <citation type="submission" date="2017-07" db="EMBL/GenBank/DDBJ databases">
        <title>Prevalence of linear plasmids in Cutibacterium (Propionibacterium) acnes isolates obtained from prostatic tissue.</title>
        <authorList>
            <person name="Davidsson S."/>
            <person name="Carlsson J."/>
            <person name="Molling P."/>
            <person name="Andren O."/>
            <person name="Andersson S.-O."/>
            <person name="Brzuszkiewicz E."/>
            <person name="Poehlein A."/>
            <person name="Al-Zeer M."/>
            <person name="Brinkmann V."/>
            <person name="Scavenius C."/>
            <person name="Nazipi S."/>
            <person name="Soderquist B."/>
            <person name="Bruggemann H."/>
        </authorList>
    </citation>
    <scope>NUCLEOTIDE SEQUENCE [LARGE SCALE GENOMIC DNA]</scope>
    <source>
        <strain evidence="4 6">DSM 753</strain>
    </source>
</reference>
<accession>A7VPL0</accession>
<dbReference type="GO" id="GO:0005829">
    <property type="term" value="C:cytosol"/>
    <property type="evidence" value="ECO:0007669"/>
    <property type="project" value="TreeGrafter"/>
</dbReference>
<dbReference type="EMBL" id="ABCB02000013">
    <property type="protein sequence ID" value="EDO62672.1"/>
    <property type="molecule type" value="Genomic_DNA"/>
</dbReference>
<proteinExistence type="predicted"/>